<organism evidence="17 18">
    <name type="scientific">Marmota marmota marmota</name>
    <name type="common">Alpine marmot</name>
    <dbReference type="NCBI Taxonomy" id="9994"/>
    <lineage>
        <taxon>Eukaryota</taxon>
        <taxon>Metazoa</taxon>
        <taxon>Chordata</taxon>
        <taxon>Craniata</taxon>
        <taxon>Vertebrata</taxon>
        <taxon>Euteleostomi</taxon>
        <taxon>Mammalia</taxon>
        <taxon>Eutheria</taxon>
        <taxon>Euarchontoglires</taxon>
        <taxon>Glires</taxon>
        <taxon>Rodentia</taxon>
        <taxon>Sciuromorpha</taxon>
        <taxon>Sciuridae</taxon>
        <taxon>Xerinae</taxon>
        <taxon>Marmotini</taxon>
        <taxon>Marmota</taxon>
    </lineage>
</organism>
<evidence type="ECO:0000313" key="18">
    <source>
        <dbReference type="Proteomes" id="UP000694407"/>
    </source>
</evidence>
<protein>
    <recommendedName>
        <fullName evidence="16">C-type lectin domain-containing protein</fullName>
    </recommendedName>
</protein>
<dbReference type="SUPFAM" id="SSF56436">
    <property type="entry name" value="C-type lectin-like"/>
    <property type="match status" value="1"/>
</dbReference>
<evidence type="ECO:0000256" key="13">
    <source>
        <dbReference type="ARBA" id="ARBA00023157"/>
    </source>
</evidence>
<evidence type="ECO:0000256" key="8">
    <source>
        <dbReference type="ARBA" id="ARBA00022859"/>
    </source>
</evidence>
<dbReference type="GO" id="GO:0045087">
    <property type="term" value="P:innate immune response"/>
    <property type="evidence" value="ECO:0007669"/>
    <property type="project" value="UniProtKB-KW"/>
</dbReference>
<keyword evidence="12 15" id="KW-0472">Membrane</keyword>
<comment type="subcellular location">
    <subcellularLocation>
        <location evidence="1">Cell membrane</location>
        <topology evidence="1">Single-pass type II membrane protein</topology>
    </subcellularLocation>
</comment>
<sequence length="205" mass="24392">MINEVLFIVFIIFLVFGWKILVVCPSQFTYFSVTSILMLIFLYLCFFVESAVLKLCLKNVCSFLLEHLYYGKVWSCCPKNWKSFSSSCYFISSKQRSWKDSQENCSTMEAHLVVINSKEEQDFITWNLNKSHAYFVGLSDPEGQRHWQWIDQTPYNENTTFWHLGEPNRVQERCVVLNYRKQWGWNDIFCAHVQSSICEMMKIYL</sequence>
<name>A0A8C5ZMP1_MARMA</name>
<keyword evidence="14" id="KW-0325">Glycoprotein</keyword>
<dbReference type="GO" id="GO:0030246">
    <property type="term" value="F:carbohydrate binding"/>
    <property type="evidence" value="ECO:0007669"/>
    <property type="project" value="UniProtKB-KW"/>
</dbReference>
<keyword evidence="6" id="KW-0430">Lectin</keyword>
<evidence type="ECO:0000313" key="17">
    <source>
        <dbReference type="Ensembl" id="ENSMMMP00000015595.1"/>
    </source>
</evidence>
<keyword evidence="4 15" id="KW-0812">Transmembrane</keyword>
<reference evidence="17" key="2">
    <citation type="submission" date="2025-09" db="UniProtKB">
        <authorList>
            <consortium name="Ensembl"/>
        </authorList>
    </citation>
    <scope>IDENTIFICATION</scope>
</reference>
<dbReference type="GO" id="GO:0046872">
    <property type="term" value="F:metal ion binding"/>
    <property type="evidence" value="ECO:0007669"/>
    <property type="project" value="UniProtKB-KW"/>
</dbReference>
<keyword evidence="13" id="KW-1015">Disulfide bond</keyword>
<keyword evidence="8" id="KW-0391">Immunity</keyword>
<keyword evidence="2" id="KW-1003">Cell membrane</keyword>
<keyword evidence="7" id="KW-0106">Calcium</keyword>
<evidence type="ECO:0000256" key="7">
    <source>
        <dbReference type="ARBA" id="ARBA00022837"/>
    </source>
</evidence>
<dbReference type="PROSITE" id="PS50041">
    <property type="entry name" value="C_TYPE_LECTIN_2"/>
    <property type="match status" value="1"/>
</dbReference>
<dbReference type="PANTHER" id="PTHR22803">
    <property type="entry name" value="MANNOSE, PHOSPHOLIPASE, LECTIN RECEPTOR RELATED"/>
    <property type="match status" value="1"/>
</dbReference>
<dbReference type="InterPro" id="IPR016186">
    <property type="entry name" value="C-type_lectin-like/link_sf"/>
</dbReference>
<dbReference type="AlphaFoldDB" id="A0A8C5ZMP1"/>
<evidence type="ECO:0000259" key="16">
    <source>
        <dbReference type="PROSITE" id="PS50041"/>
    </source>
</evidence>
<evidence type="ECO:0000256" key="2">
    <source>
        <dbReference type="ARBA" id="ARBA00022475"/>
    </source>
</evidence>
<evidence type="ECO:0000256" key="11">
    <source>
        <dbReference type="ARBA" id="ARBA00023130"/>
    </source>
</evidence>
<feature type="domain" description="C-type lectin" evidence="16">
    <location>
        <begin position="84"/>
        <end position="199"/>
    </location>
</feature>
<dbReference type="FunFam" id="3.10.100.10:FF:000024">
    <property type="entry name" value="C-type lectin domain family 4 member A"/>
    <property type="match status" value="1"/>
</dbReference>
<dbReference type="Ensembl" id="ENSMMMT00000017780.1">
    <property type="protein sequence ID" value="ENSMMMP00000015595.1"/>
    <property type="gene ID" value="ENSMMMG00000013896.1"/>
</dbReference>
<keyword evidence="11" id="KW-1064">Adaptive immunity</keyword>
<keyword evidence="9" id="KW-0735">Signal-anchor</keyword>
<feature type="transmembrane region" description="Helical" evidence="15">
    <location>
        <begin position="28"/>
        <end position="48"/>
    </location>
</feature>
<accession>A0A8C5ZMP1</accession>
<evidence type="ECO:0000256" key="9">
    <source>
        <dbReference type="ARBA" id="ARBA00022968"/>
    </source>
</evidence>
<dbReference type="GeneTree" id="ENSGT00940000158835"/>
<keyword evidence="3" id="KW-0399">Innate immunity</keyword>
<dbReference type="InterPro" id="IPR018378">
    <property type="entry name" value="C-type_lectin_CS"/>
</dbReference>
<evidence type="ECO:0000256" key="4">
    <source>
        <dbReference type="ARBA" id="ARBA00022692"/>
    </source>
</evidence>
<evidence type="ECO:0000256" key="12">
    <source>
        <dbReference type="ARBA" id="ARBA00023136"/>
    </source>
</evidence>
<dbReference type="InterPro" id="IPR033989">
    <property type="entry name" value="CD209-like_CTLD"/>
</dbReference>
<dbReference type="InterPro" id="IPR050111">
    <property type="entry name" value="C-type_lectin/snaclec_domain"/>
</dbReference>
<keyword evidence="5" id="KW-0479">Metal-binding</keyword>
<evidence type="ECO:0000256" key="6">
    <source>
        <dbReference type="ARBA" id="ARBA00022734"/>
    </source>
</evidence>
<evidence type="ECO:0000256" key="5">
    <source>
        <dbReference type="ARBA" id="ARBA00022723"/>
    </source>
</evidence>
<dbReference type="InterPro" id="IPR016187">
    <property type="entry name" value="CTDL_fold"/>
</dbReference>
<keyword evidence="18" id="KW-1185">Reference proteome</keyword>
<reference evidence="17" key="1">
    <citation type="submission" date="2025-08" db="UniProtKB">
        <authorList>
            <consortium name="Ensembl"/>
        </authorList>
    </citation>
    <scope>IDENTIFICATION</scope>
</reference>
<evidence type="ECO:0000256" key="10">
    <source>
        <dbReference type="ARBA" id="ARBA00022989"/>
    </source>
</evidence>
<dbReference type="Pfam" id="PF00059">
    <property type="entry name" value="Lectin_C"/>
    <property type="match status" value="1"/>
</dbReference>
<dbReference type="CDD" id="cd03590">
    <property type="entry name" value="CLECT_DC-SIGN_like"/>
    <property type="match status" value="1"/>
</dbReference>
<dbReference type="Gene3D" id="3.10.100.10">
    <property type="entry name" value="Mannose-Binding Protein A, subunit A"/>
    <property type="match status" value="1"/>
</dbReference>
<feature type="transmembrane region" description="Helical" evidence="15">
    <location>
        <begin position="5"/>
        <end position="22"/>
    </location>
</feature>
<dbReference type="PROSITE" id="PS00615">
    <property type="entry name" value="C_TYPE_LECTIN_1"/>
    <property type="match status" value="1"/>
</dbReference>
<evidence type="ECO:0000256" key="14">
    <source>
        <dbReference type="ARBA" id="ARBA00023180"/>
    </source>
</evidence>
<keyword evidence="10 15" id="KW-1133">Transmembrane helix</keyword>
<proteinExistence type="predicted"/>
<dbReference type="GO" id="GO:0002250">
    <property type="term" value="P:adaptive immune response"/>
    <property type="evidence" value="ECO:0007669"/>
    <property type="project" value="UniProtKB-KW"/>
</dbReference>
<dbReference type="GO" id="GO:0005886">
    <property type="term" value="C:plasma membrane"/>
    <property type="evidence" value="ECO:0007669"/>
    <property type="project" value="UniProtKB-SubCell"/>
</dbReference>
<evidence type="ECO:0000256" key="1">
    <source>
        <dbReference type="ARBA" id="ARBA00004401"/>
    </source>
</evidence>
<evidence type="ECO:0000256" key="3">
    <source>
        <dbReference type="ARBA" id="ARBA00022588"/>
    </source>
</evidence>
<dbReference type="InterPro" id="IPR001304">
    <property type="entry name" value="C-type_lectin-like"/>
</dbReference>
<dbReference type="SMART" id="SM00034">
    <property type="entry name" value="CLECT"/>
    <property type="match status" value="1"/>
</dbReference>
<dbReference type="Proteomes" id="UP000694407">
    <property type="component" value="Unplaced"/>
</dbReference>
<evidence type="ECO:0000256" key="15">
    <source>
        <dbReference type="SAM" id="Phobius"/>
    </source>
</evidence>